<feature type="domain" description="RNHCP" evidence="1">
    <location>
        <begin position="1"/>
        <end position="44"/>
    </location>
</feature>
<dbReference type="InterPro" id="IPR024439">
    <property type="entry name" value="RNHCP"/>
</dbReference>
<protein>
    <recommendedName>
        <fullName evidence="1">RNHCP domain-containing protein</fullName>
    </recommendedName>
</protein>
<sequence>MEPVALSFKSKDGSKLGELCLIHHCTKCGIYSKNRLAGDDDPTAIKNLFHTSFTKKTPFQSLKQADALEVYTQLYGRSQAQEMLK</sequence>
<dbReference type="EMBL" id="MFAM01000009">
    <property type="protein sequence ID" value="OGD79791.1"/>
    <property type="molecule type" value="Genomic_DNA"/>
</dbReference>
<name>A0A1F5FJM8_9BACT</name>
<organism evidence="2 3">
    <name type="scientific">Candidatus Collierbacteria bacterium RIFOXYB1_FULL_49_13</name>
    <dbReference type="NCBI Taxonomy" id="1817728"/>
    <lineage>
        <taxon>Bacteria</taxon>
        <taxon>Candidatus Collieribacteriota</taxon>
    </lineage>
</organism>
<reference evidence="2 3" key="1">
    <citation type="journal article" date="2016" name="Nat. Commun.">
        <title>Thousands of microbial genomes shed light on interconnected biogeochemical processes in an aquifer system.</title>
        <authorList>
            <person name="Anantharaman K."/>
            <person name="Brown C.T."/>
            <person name="Hug L.A."/>
            <person name="Sharon I."/>
            <person name="Castelle C.J."/>
            <person name="Probst A.J."/>
            <person name="Thomas B.C."/>
            <person name="Singh A."/>
            <person name="Wilkins M.J."/>
            <person name="Karaoz U."/>
            <person name="Brodie E.L."/>
            <person name="Williams K.H."/>
            <person name="Hubbard S.S."/>
            <person name="Banfield J.F."/>
        </authorList>
    </citation>
    <scope>NUCLEOTIDE SEQUENCE [LARGE SCALE GENOMIC DNA]</scope>
</reference>
<comment type="caution">
    <text evidence="2">The sequence shown here is derived from an EMBL/GenBank/DDBJ whole genome shotgun (WGS) entry which is preliminary data.</text>
</comment>
<dbReference type="Proteomes" id="UP000176682">
    <property type="component" value="Unassembled WGS sequence"/>
</dbReference>
<proteinExistence type="predicted"/>
<gene>
    <name evidence="2" type="ORF">A2368_04405</name>
</gene>
<accession>A0A1F5FJM8</accession>
<evidence type="ECO:0000313" key="3">
    <source>
        <dbReference type="Proteomes" id="UP000176682"/>
    </source>
</evidence>
<evidence type="ECO:0000313" key="2">
    <source>
        <dbReference type="EMBL" id="OGD79791.1"/>
    </source>
</evidence>
<dbReference type="Pfam" id="PF12647">
    <property type="entry name" value="RNHCP"/>
    <property type="match status" value="1"/>
</dbReference>
<dbReference type="AlphaFoldDB" id="A0A1F5FJM8"/>
<evidence type="ECO:0000259" key="1">
    <source>
        <dbReference type="Pfam" id="PF12647"/>
    </source>
</evidence>